<comment type="caution">
    <text evidence="8">The sequence shown here is derived from an EMBL/GenBank/DDBJ whole genome shotgun (WGS) entry which is preliminary data.</text>
</comment>
<accession>A0A4R4Y7G3</accession>
<dbReference type="AlphaFoldDB" id="A0A4R4Y7G3"/>
<evidence type="ECO:0000256" key="4">
    <source>
        <dbReference type="ARBA" id="ARBA00022631"/>
    </source>
</evidence>
<organism evidence="8 9">
    <name type="scientific">Saccharopolyspora elongata</name>
    <dbReference type="NCBI Taxonomy" id="2530387"/>
    <lineage>
        <taxon>Bacteria</taxon>
        <taxon>Bacillati</taxon>
        <taxon>Actinomycetota</taxon>
        <taxon>Actinomycetes</taxon>
        <taxon>Pseudonocardiales</taxon>
        <taxon>Pseudonocardiaceae</taxon>
        <taxon>Saccharopolyspora</taxon>
    </lineage>
</organism>
<dbReference type="InterPro" id="IPR017595">
    <property type="entry name" value="OHCU_decarboxylase-2"/>
</dbReference>
<evidence type="ECO:0000256" key="1">
    <source>
        <dbReference type="ARBA" id="ARBA00001163"/>
    </source>
</evidence>
<sequence>MAHLGRGHPAVPGDARRRAIGERAVSGIAILNALSADAARDALGACCPSARWSRDLAALRPFPSESALIVAGTGLLDGMPDAELVEVISRHDPIGVDPGEDRVTGRWSRREQSGVLGGDAAVREEFAELNRRYRERFGYVYLVYATGLSAAGIRDDLVRRLRQDEADELRTARAELRKIVELRLGRILEAVR</sequence>
<evidence type="ECO:0000256" key="2">
    <source>
        <dbReference type="ARBA" id="ARBA00004754"/>
    </source>
</evidence>
<feature type="domain" description="Oxo-4-hydroxy-4-carboxy-5-ureidoimidazoline decarboxylase" evidence="7">
    <location>
        <begin position="32"/>
        <end position="184"/>
    </location>
</feature>
<dbReference type="InterPro" id="IPR036778">
    <property type="entry name" value="OHCU_decarboxylase_sf"/>
</dbReference>
<dbReference type="NCBIfam" id="NF010372">
    <property type="entry name" value="PRK13798.1"/>
    <property type="match status" value="1"/>
</dbReference>
<reference evidence="8 9" key="1">
    <citation type="submission" date="2019-03" db="EMBL/GenBank/DDBJ databases">
        <title>Draft genome sequences of novel Actinobacteria.</title>
        <authorList>
            <person name="Sahin N."/>
            <person name="Ay H."/>
            <person name="Saygin H."/>
        </authorList>
    </citation>
    <scope>NUCLEOTIDE SEQUENCE [LARGE SCALE GENOMIC DNA]</scope>
    <source>
        <strain evidence="8 9">7K502</strain>
    </source>
</reference>
<comment type="catalytic activity">
    <reaction evidence="1">
        <text>5-hydroxy-2-oxo-4-ureido-2,5-dihydro-1H-imidazole-5-carboxylate + H(+) = (S)-allantoin + CO2</text>
        <dbReference type="Rhea" id="RHEA:26301"/>
        <dbReference type="ChEBI" id="CHEBI:15378"/>
        <dbReference type="ChEBI" id="CHEBI:15678"/>
        <dbReference type="ChEBI" id="CHEBI:16526"/>
        <dbReference type="ChEBI" id="CHEBI:58639"/>
        <dbReference type="EC" id="4.1.1.97"/>
    </reaction>
</comment>
<dbReference type="EC" id="4.1.1.97" evidence="3"/>
<comment type="pathway">
    <text evidence="2">Purine metabolism; urate degradation; (S)-allantoin from urate: step 3/3.</text>
</comment>
<gene>
    <name evidence="8" type="primary">uraD</name>
    <name evidence="8" type="ORF">E1288_37935</name>
</gene>
<keyword evidence="4" id="KW-0659">Purine metabolism</keyword>
<dbReference type="Pfam" id="PF09349">
    <property type="entry name" value="OHCU_decarbox"/>
    <property type="match status" value="1"/>
</dbReference>
<evidence type="ECO:0000313" key="8">
    <source>
        <dbReference type="EMBL" id="TDD38962.1"/>
    </source>
</evidence>
<dbReference type="SUPFAM" id="SSF158694">
    <property type="entry name" value="UraD-Like"/>
    <property type="match status" value="1"/>
</dbReference>
<evidence type="ECO:0000259" key="7">
    <source>
        <dbReference type="Pfam" id="PF09349"/>
    </source>
</evidence>
<protein>
    <recommendedName>
        <fullName evidence="3">2-oxo-4-hydroxy-4-carboxy-5-ureidoimidazoline decarboxylase</fullName>
        <ecNumber evidence="3">4.1.1.97</ecNumber>
    </recommendedName>
</protein>
<dbReference type="Gene3D" id="1.10.3330.10">
    <property type="entry name" value="Oxo-4-hydroxy-4-carboxy-5-ureidoimidazoline decarboxylase"/>
    <property type="match status" value="1"/>
</dbReference>
<dbReference type="Proteomes" id="UP000294947">
    <property type="component" value="Unassembled WGS sequence"/>
</dbReference>
<keyword evidence="5" id="KW-0210">Decarboxylase</keyword>
<evidence type="ECO:0000313" key="9">
    <source>
        <dbReference type="Proteomes" id="UP000294947"/>
    </source>
</evidence>
<dbReference type="EMBL" id="SMKW01000081">
    <property type="protein sequence ID" value="TDD38962.1"/>
    <property type="molecule type" value="Genomic_DNA"/>
</dbReference>
<dbReference type="PANTHER" id="PTHR43466">
    <property type="entry name" value="2-OXO-4-HYDROXY-4-CARBOXY-5-UREIDOIMIDAZOLINE DECARBOXYLASE-RELATED"/>
    <property type="match status" value="1"/>
</dbReference>
<keyword evidence="6 8" id="KW-0456">Lyase</keyword>
<evidence type="ECO:0000256" key="3">
    <source>
        <dbReference type="ARBA" id="ARBA00012257"/>
    </source>
</evidence>
<dbReference type="InterPro" id="IPR018020">
    <property type="entry name" value="OHCU_decarboxylase"/>
</dbReference>
<evidence type="ECO:0000256" key="5">
    <source>
        <dbReference type="ARBA" id="ARBA00022793"/>
    </source>
</evidence>
<dbReference type="GO" id="GO:0006144">
    <property type="term" value="P:purine nucleobase metabolic process"/>
    <property type="evidence" value="ECO:0007669"/>
    <property type="project" value="UniProtKB-KW"/>
</dbReference>
<dbReference type="PANTHER" id="PTHR43466:SF1">
    <property type="entry name" value="2-OXO-4-HYDROXY-4-CARBOXY-5-UREIDOIMIDAZOLINE DECARBOXYLASE-RELATED"/>
    <property type="match status" value="1"/>
</dbReference>
<dbReference type="OrthoDB" id="5243781at2"/>
<dbReference type="GO" id="GO:0019628">
    <property type="term" value="P:urate catabolic process"/>
    <property type="evidence" value="ECO:0007669"/>
    <property type="project" value="TreeGrafter"/>
</dbReference>
<name>A0A4R4Y7G3_9PSEU</name>
<evidence type="ECO:0000256" key="6">
    <source>
        <dbReference type="ARBA" id="ARBA00023239"/>
    </source>
</evidence>
<dbReference type="NCBIfam" id="TIGR03180">
    <property type="entry name" value="UraD_2"/>
    <property type="match status" value="1"/>
</dbReference>
<dbReference type="GO" id="GO:0051997">
    <property type="term" value="F:2-oxo-4-hydroxy-4-carboxy-5-ureidoimidazoline decarboxylase activity"/>
    <property type="evidence" value="ECO:0007669"/>
    <property type="project" value="UniProtKB-EC"/>
</dbReference>
<keyword evidence="9" id="KW-1185">Reference proteome</keyword>
<proteinExistence type="predicted"/>